<accession>A0A7S2P1C9</accession>
<proteinExistence type="predicted"/>
<reference evidence="1" key="1">
    <citation type="submission" date="2021-01" db="EMBL/GenBank/DDBJ databases">
        <authorList>
            <person name="Corre E."/>
            <person name="Pelletier E."/>
            <person name="Niang G."/>
            <person name="Scheremetjew M."/>
            <person name="Finn R."/>
            <person name="Kale V."/>
            <person name="Holt S."/>
            <person name="Cochrane G."/>
            <person name="Meng A."/>
            <person name="Brown T."/>
            <person name="Cohen L."/>
        </authorList>
    </citation>
    <scope>NUCLEOTIDE SEQUENCE</scope>
    <source>
        <strain evidence="1">RCC3387</strain>
    </source>
</reference>
<sequence length="138" mass="15246">MWTYYISYAPCCQGNPNYDPAAGTGECDYYNACQWSGYFAYKNGQQSFDWVKSNNLVAFYTVNGNNGDFASKRIRVQAAGKTIEAQIVDTCGDSDCNGCCSRNANKGGGNLVDMEYWTVMNNFGSTDVAYGDVCWQLV</sequence>
<dbReference type="AlphaFoldDB" id="A0A7S2P1C9"/>
<name>A0A7S2P1C9_9DINO</name>
<evidence type="ECO:0008006" key="2">
    <source>
        <dbReference type="Google" id="ProtNLM"/>
    </source>
</evidence>
<evidence type="ECO:0000313" key="1">
    <source>
        <dbReference type="EMBL" id="CAD9570123.1"/>
    </source>
</evidence>
<organism evidence="1">
    <name type="scientific">Zooxanthella nutricula</name>
    <dbReference type="NCBI Taxonomy" id="1333877"/>
    <lineage>
        <taxon>Eukaryota</taxon>
        <taxon>Sar</taxon>
        <taxon>Alveolata</taxon>
        <taxon>Dinophyceae</taxon>
        <taxon>Peridiniales</taxon>
        <taxon>Peridiniales incertae sedis</taxon>
        <taxon>Zooxanthella</taxon>
    </lineage>
</organism>
<protein>
    <recommendedName>
        <fullName evidence="2">Barwin domain-containing protein</fullName>
    </recommendedName>
</protein>
<gene>
    <name evidence="1" type="ORF">BRAN1462_LOCUS28029</name>
</gene>
<dbReference type="EMBL" id="HBGW01044213">
    <property type="protein sequence ID" value="CAD9570123.1"/>
    <property type="molecule type" value="Transcribed_RNA"/>
</dbReference>